<sequence>MQDLVNMVLGSQNSGAVEQIAKQFNLDTQQTSNALEQLLPSLKQGMKHNTQQQGGLESLLGALLNSGNQAYVEQPEKLAEPQAVDNGNAILGHLLGSKETSRQVAEQAATKTGIDSGILKQILPLAANMLMGSLTKQTNVEKEQQGFLQGFLDSDNDGSVLDDVAGMASKLFR</sequence>
<comment type="caution">
    <text evidence="1">The sequence shown here is derived from an EMBL/GenBank/DDBJ whole genome shotgun (WGS) entry which is preliminary data.</text>
</comment>
<protein>
    <recommendedName>
        <fullName evidence="3">DUF937 domain-containing protein</fullName>
    </recommendedName>
</protein>
<dbReference type="Proteomes" id="UP001501294">
    <property type="component" value="Unassembled WGS sequence"/>
</dbReference>
<accession>A0ABP8I476</accession>
<dbReference type="RefSeq" id="WP_223578659.1">
    <property type="nucleotide sequence ID" value="NZ_BAABFU010000002.1"/>
</dbReference>
<name>A0ABP8I476_9GAMM</name>
<dbReference type="EMBL" id="BAABFU010000002">
    <property type="protein sequence ID" value="GAA4350976.1"/>
    <property type="molecule type" value="Genomic_DNA"/>
</dbReference>
<organism evidence="1 2">
    <name type="scientific">Kangiella taiwanensis</name>
    <dbReference type="NCBI Taxonomy" id="1079179"/>
    <lineage>
        <taxon>Bacteria</taxon>
        <taxon>Pseudomonadati</taxon>
        <taxon>Pseudomonadota</taxon>
        <taxon>Gammaproteobacteria</taxon>
        <taxon>Kangiellales</taxon>
        <taxon>Kangiellaceae</taxon>
        <taxon>Kangiella</taxon>
    </lineage>
</organism>
<evidence type="ECO:0008006" key="3">
    <source>
        <dbReference type="Google" id="ProtNLM"/>
    </source>
</evidence>
<gene>
    <name evidence="1" type="ORF">GCM10023150_17300</name>
</gene>
<keyword evidence="2" id="KW-1185">Reference proteome</keyword>
<proteinExistence type="predicted"/>
<dbReference type="Pfam" id="PF06078">
    <property type="entry name" value="DUF937"/>
    <property type="match status" value="1"/>
</dbReference>
<evidence type="ECO:0000313" key="1">
    <source>
        <dbReference type="EMBL" id="GAA4350976.1"/>
    </source>
</evidence>
<dbReference type="InterPro" id="IPR009282">
    <property type="entry name" value="DUF937"/>
</dbReference>
<evidence type="ECO:0000313" key="2">
    <source>
        <dbReference type="Proteomes" id="UP001501294"/>
    </source>
</evidence>
<reference evidence="2" key="1">
    <citation type="journal article" date="2019" name="Int. J. Syst. Evol. Microbiol.">
        <title>The Global Catalogue of Microorganisms (GCM) 10K type strain sequencing project: providing services to taxonomists for standard genome sequencing and annotation.</title>
        <authorList>
            <consortium name="The Broad Institute Genomics Platform"/>
            <consortium name="The Broad Institute Genome Sequencing Center for Infectious Disease"/>
            <person name="Wu L."/>
            <person name="Ma J."/>
        </authorList>
    </citation>
    <scope>NUCLEOTIDE SEQUENCE [LARGE SCALE GENOMIC DNA]</scope>
    <source>
        <strain evidence="2">JCM 17727</strain>
    </source>
</reference>